<dbReference type="Pfam" id="PF21216">
    <property type="entry name" value="PepQ_N"/>
    <property type="match status" value="1"/>
</dbReference>
<evidence type="ECO:0000259" key="9">
    <source>
        <dbReference type="Pfam" id="PF21216"/>
    </source>
</evidence>
<reference evidence="10 11" key="1">
    <citation type="journal article" date="2018" name="Front. Microbiol.">
        <title>Genome-Based Analysis Reveals the Taxonomy and Diversity of the Family Idiomarinaceae.</title>
        <authorList>
            <person name="Liu Y."/>
            <person name="Lai Q."/>
            <person name="Shao Z."/>
        </authorList>
    </citation>
    <scope>NUCLEOTIDE SEQUENCE [LARGE SCALE GENOMIC DNA]</scope>
    <source>
        <strain evidence="10 11">GBSy1</strain>
    </source>
</reference>
<evidence type="ECO:0000256" key="1">
    <source>
        <dbReference type="ARBA" id="ARBA00022670"/>
    </source>
</evidence>
<dbReference type="PANTHER" id="PTHR43226:SF8">
    <property type="entry name" value="XAA-PRO DIPEPTIDASE"/>
    <property type="match status" value="1"/>
</dbReference>
<feature type="binding site" evidence="7">
    <location>
        <position position="332"/>
    </location>
    <ligand>
        <name>Mn(2+)</name>
        <dbReference type="ChEBI" id="CHEBI:29035"/>
        <label>1</label>
    </ligand>
</feature>
<feature type="binding site" evidence="7">
    <location>
        <position position="413"/>
    </location>
    <ligand>
        <name>Mn(2+)</name>
        <dbReference type="ChEBI" id="CHEBI:29035"/>
        <label>2</label>
    </ligand>
</feature>
<evidence type="ECO:0000256" key="5">
    <source>
        <dbReference type="ARBA" id="ARBA00023049"/>
    </source>
</evidence>
<dbReference type="InterPro" id="IPR022846">
    <property type="entry name" value="X_Pro_dipept"/>
</dbReference>
<sequence>MGSYANHISTVQSRFDEALQATGFDSVLIYSGQSQIAFLDDNPYPFRVNPLFKYWLPVTESPKSFIFYKAGCKPVVYLYKAKDFWHAPVNIAPAEWQDHMELKVVDNLAQVRSDLGDELAKTAYLGEQFEPMTSWQLGQINPKALIDHLHYQRAEKTEWELENLRKANGLAAQAHVAARDAFYAGASEIEIQHAYLSAINFREQEVPYNSIIALNEHSAILHYDVYDRSAPSESRSFLIDAGALYNGYCADITRTYAAQKSGFYQELVEAMDKAEQAIIEAIRPGVSYYDLHVRMHHMVATILVDFGFFKISPEEVYERGYTNAFFPHGLGHYIGLQVHDVGGFLKSAQGDAYERDGRHPFLRLLRNIEPGQVFTIEPGLYVVDQLLEEFDGNDDFNWARIAELRPYGGVRIEDSVHVTNDGVENITRDAFAKVSKF</sequence>
<evidence type="ECO:0000256" key="4">
    <source>
        <dbReference type="ARBA" id="ARBA00022997"/>
    </source>
</evidence>
<gene>
    <name evidence="7" type="primary">pepQ</name>
    <name evidence="10" type="ORF">CWE12_13370</name>
</gene>
<dbReference type="RefSeq" id="WP_126790217.1">
    <property type="nucleotide sequence ID" value="NZ_PIPN01000007.1"/>
</dbReference>
<feature type="binding site" evidence="7">
    <location>
        <position position="240"/>
    </location>
    <ligand>
        <name>Mn(2+)</name>
        <dbReference type="ChEBI" id="CHEBI:29035"/>
        <label>2</label>
    </ligand>
</feature>
<dbReference type="InterPro" id="IPR048819">
    <property type="entry name" value="PepQ_N"/>
</dbReference>
<comment type="caution">
    <text evidence="10">The sequence shown here is derived from an EMBL/GenBank/DDBJ whole genome shotgun (WGS) entry which is preliminary data.</text>
</comment>
<keyword evidence="3 7" id="KW-0378">Hydrolase</keyword>
<evidence type="ECO:0000259" key="8">
    <source>
        <dbReference type="Pfam" id="PF00557"/>
    </source>
</evidence>
<accession>A0ABY0BUJ0</accession>
<keyword evidence="5 7" id="KW-0482">Metalloprotease</keyword>
<evidence type="ECO:0000313" key="11">
    <source>
        <dbReference type="Proteomes" id="UP000287410"/>
    </source>
</evidence>
<dbReference type="InterPro" id="IPR036005">
    <property type="entry name" value="Creatinase/aminopeptidase-like"/>
</dbReference>
<dbReference type="InterPro" id="IPR001131">
    <property type="entry name" value="Peptidase_M24B_aminopep-P_CS"/>
</dbReference>
<comment type="similarity">
    <text evidence="7">Belongs to the peptidase M24B family. Bacterial-type prolidase subfamily.</text>
</comment>
<feature type="binding site" evidence="7">
    <location>
        <position position="251"/>
    </location>
    <ligand>
        <name>Mn(2+)</name>
        <dbReference type="ChEBI" id="CHEBI:29035"/>
        <label>2</label>
    </ligand>
</feature>
<dbReference type="EMBL" id="PIPN01000007">
    <property type="protein sequence ID" value="RUO27918.1"/>
    <property type="molecule type" value="Genomic_DNA"/>
</dbReference>
<dbReference type="PANTHER" id="PTHR43226">
    <property type="entry name" value="XAA-PRO AMINOPEPTIDASE 3"/>
    <property type="match status" value="1"/>
</dbReference>
<dbReference type="HAMAP" id="MF_01279">
    <property type="entry name" value="X_Pro_dipeptid"/>
    <property type="match status" value="1"/>
</dbReference>
<evidence type="ECO:0000256" key="6">
    <source>
        <dbReference type="ARBA" id="ARBA00023211"/>
    </source>
</evidence>
<keyword evidence="4 7" id="KW-0224">Dipeptidase</keyword>
<dbReference type="SUPFAM" id="SSF55920">
    <property type="entry name" value="Creatinase/aminopeptidase"/>
    <property type="match status" value="1"/>
</dbReference>
<dbReference type="Gene3D" id="3.90.230.10">
    <property type="entry name" value="Creatinase/methionine aminopeptidase superfamily"/>
    <property type="match status" value="1"/>
</dbReference>
<dbReference type="Gene3D" id="3.40.350.10">
    <property type="entry name" value="Creatinase/prolidase N-terminal domain"/>
    <property type="match status" value="1"/>
</dbReference>
<dbReference type="EC" id="3.4.13.9" evidence="7"/>
<feature type="binding site" evidence="7">
    <location>
        <position position="413"/>
    </location>
    <ligand>
        <name>Mn(2+)</name>
        <dbReference type="ChEBI" id="CHEBI:29035"/>
        <label>1</label>
    </ligand>
</feature>
<comment type="catalytic activity">
    <reaction evidence="7">
        <text>Xaa-L-Pro dipeptide + H2O = an L-alpha-amino acid + L-proline</text>
        <dbReference type="Rhea" id="RHEA:76407"/>
        <dbReference type="ChEBI" id="CHEBI:15377"/>
        <dbReference type="ChEBI" id="CHEBI:59869"/>
        <dbReference type="ChEBI" id="CHEBI:60039"/>
        <dbReference type="ChEBI" id="CHEBI:195196"/>
        <dbReference type="EC" id="3.4.13.9"/>
    </reaction>
</comment>
<keyword evidence="6 7" id="KW-0464">Manganese</keyword>
<feature type="domain" description="Xaa-Pro dipeptidase N-terminal" evidence="9">
    <location>
        <begin position="4"/>
        <end position="151"/>
    </location>
</feature>
<organism evidence="10 11">
    <name type="scientific">Aliidiomarina sedimenti</name>
    <dbReference type="NCBI Taxonomy" id="1933879"/>
    <lineage>
        <taxon>Bacteria</taxon>
        <taxon>Pseudomonadati</taxon>
        <taxon>Pseudomonadota</taxon>
        <taxon>Gammaproteobacteria</taxon>
        <taxon>Alteromonadales</taxon>
        <taxon>Idiomarinaceae</taxon>
        <taxon>Aliidiomarina</taxon>
    </lineage>
</organism>
<proteinExistence type="inferred from homology"/>
<comment type="cofactor">
    <cofactor evidence="7">
        <name>Mn(2+)</name>
        <dbReference type="ChEBI" id="CHEBI:29035"/>
    </cofactor>
    <text evidence="7">Binds 2 manganese ions per subunit.</text>
</comment>
<feature type="binding site" evidence="7">
    <location>
        <position position="377"/>
    </location>
    <ligand>
        <name>Mn(2+)</name>
        <dbReference type="ChEBI" id="CHEBI:29035"/>
        <label>1</label>
    </ligand>
</feature>
<evidence type="ECO:0000256" key="7">
    <source>
        <dbReference type="HAMAP-Rule" id="MF_01279"/>
    </source>
</evidence>
<dbReference type="Pfam" id="PF00557">
    <property type="entry name" value="Peptidase_M24"/>
    <property type="match status" value="1"/>
</dbReference>
<feature type="domain" description="Peptidase M24" evidence="8">
    <location>
        <begin position="162"/>
        <end position="420"/>
    </location>
</feature>
<feature type="binding site" evidence="7">
    <location>
        <position position="251"/>
    </location>
    <ligand>
        <name>Mn(2+)</name>
        <dbReference type="ChEBI" id="CHEBI:29035"/>
        <label>1</label>
    </ligand>
</feature>
<name>A0ABY0BUJ0_9GAMM</name>
<comment type="function">
    <text evidence="7">Splits dipeptides with a prolyl residue in the C-terminal position.</text>
</comment>
<keyword evidence="2 7" id="KW-0479">Metal-binding</keyword>
<dbReference type="InterPro" id="IPR052433">
    <property type="entry name" value="X-Pro_dipept-like"/>
</dbReference>
<evidence type="ECO:0000313" key="10">
    <source>
        <dbReference type="EMBL" id="RUO27918.1"/>
    </source>
</evidence>
<dbReference type="NCBIfam" id="NF010133">
    <property type="entry name" value="PRK13607.1"/>
    <property type="match status" value="1"/>
</dbReference>
<dbReference type="InterPro" id="IPR000994">
    <property type="entry name" value="Pept_M24"/>
</dbReference>
<keyword evidence="11" id="KW-1185">Reference proteome</keyword>
<protein>
    <recommendedName>
        <fullName evidence="7">Xaa-Pro dipeptidase</fullName>
        <shortName evidence="7">X-Pro dipeptidase</shortName>
        <ecNumber evidence="7">3.4.13.9</ecNumber>
    </recommendedName>
    <alternativeName>
        <fullName evidence="7">Imidodipeptidase</fullName>
    </alternativeName>
    <alternativeName>
        <fullName evidence="7">Proline dipeptidase</fullName>
        <shortName evidence="7">Prolidase</shortName>
    </alternativeName>
</protein>
<evidence type="ECO:0000256" key="3">
    <source>
        <dbReference type="ARBA" id="ARBA00022801"/>
    </source>
</evidence>
<keyword evidence="1 7" id="KW-0645">Protease</keyword>
<dbReference type="InterPro" id="IPR029149">
    <property type="entry name" value="Creatin/AminoP/Spt16_N"/>
</dbReference>
<dbReference type="PROSITE" id="PS00491">
    <property type="entry name" value="PROLINE_PEPTIDASE"/>
    <property type="match status" value="1"/>
</dbReference>
<dbReference type="Proteomes" id="UP000287410">
    <property type="component" value="Unassembled WGS sequence"/>
</dbReference>
<evidence type="ECO:0000256" key="2">
    <source>
        <dbReference type="ARBA" id="ARBA00022723"/>
    </source>
</evidence>